<keyword evidence="2" id="KW-1185">Reference proteome</keyword>
<evidence type="ECO:0000313" key="2">
    <source>
        <dbReference type="Proteomes" id="UP001072034"/>
    </source>
</evidence>
<organism evidence="1 2">
    <name type="scientific">Actinomyces israelii</name>
    <dbReference type="NCBI Taxonomy" id="1659"/>
    <lineage>
        <taxon>Bacteria</taxon>
        <taxon>Bacillati</taxon>
        <taxon>Actinomycetota</taxon>
        <taxon>Actinomycetes</taxon>
        <taxon>Actinomycetales</taxon>
        <taxon>Actinomycetaceae</taxon>
        <taxon>Actinomyces</taxon>
    </lineage>
</organism>
<protein>
    <submittedName>
        <fullName evidence="1">Uncharacterized protein</fullName>
    </submittedName>
</protein>
<evidence type="ECO:0000313" key="1">
    <source>
        <dbReference type="EMBL" id="MCZ0859577.1"/>
    </source>
</evidence>
<dbReference type="RefSeq" id="WP_268918753.1">
    <property type="nucleotide sequence ID" value="NZ_CP124548.1"/>
</dbReference>
<accession>A0ABT4ICV5</accession>
<dbReference type="EMBL" id="JAPTMY010000067">
    <property type="protein sequence ID" value="MCZ0859577.1"/>
    <property type="molecule type" value="Genomic_DNA"/>
</dbReference>
<comment type="caution">
    <text evidence="1">The sequence shown here is derived from an EMBL/GenBank/DDBJ whole genome shotgun (WGS) entry which is preliminary data.</text>
</comment>
<dbReference type="Proteomes" id="UP001072034">
    <property type="component" value="Unassembled WGS sequence"/>
</dbReference>
<proteinExistence type="predicted"/>
<sequence>MRDEEVELAYCLIDRVDNARALSPSDVGSLLYDISEGEYVIPLKWICEAIDKHDSIPSQGELEALRDLGRQLDVDVDSFFRYLDRPDETIPEEYLVWTDWECQNILLPEGWTQEDADVFIPTMIRFALLRNECTRLTGGSWGRWPRNGTPPLHWIIAYPEHMEIDIVADLHHRRVVTRNRMFLPDTPYERRARHLLLQAAKIPDLEYRNFAPVLKLIGAGEWEVALTVLCTQLCETRAPLGPDDLAAIHAAGEHLRIDTGALLTPASLLTKRIRIKKIP</sequence>
<name>A0ABT4ICV5_9ACTO</name>
<reference evidence="1" key="1">
    <citation type="submission" date="2022-10" db="EMBL/GenBank/DDBJ databases">
        <title>Genome sequence of Actinomyces israelii ATCC 10048.</title>
        <authorList>
            <person name="Watt R.M."/>
            <person name="Tong W.M."/>
        </authorList>
    </citation>
    <scope>NUCLEOTIDE SEQUENCE</scope>
    <source>
        <strain evidence="1">ATCC 10048</strain>
    </source>
</reference>
<gene>
    <name evidence="1" type="ORF">OHJ16_16220</name>
</gene>